<reference evidence="8" key="1">
    <citation type="submission" date="2019-02" db="EMBL/GenBank/DDBJ databases">
        <authorList>
            <person name="Li S.-H."/>
        </authorList>
    </citation>
    <scope>NUCLEOTIDE SEQUENCE</scope>
    <source>
        <strain evidence="8">IMCC14734</strain>
    </source>
</reference>
<evidence type="ECO:0000256" key="1">
    <source>
        <dbReference type="ARBA" id="ARBA00001933"/>
    </source>
</evidence>
<comment type="caution">
    <text evidence="8">The sequence shown here is derived from an EMBL/GenBank/DDBJ whole genome shotgun (WGS) entry which is preliminary data.</text>
</comment>
<dbReference type="CDD" id="cd00609">
    <property type="entry name" value="AAT_like"/>
    <property type="match status" value="1"/>
</dbReference>
<organism evidence="8 9">
    <name type="scientific">Candidatus Litorirhabdus singularis</name>
    <dbReference type="NCBI Taxonomy" id="2518993"/>
    <lineage>
        <taxon>Bacteria</taxon>
        <taxon>Pseudomonadati</taxon>
        <taxon>Pseudomonadota</taxon>
        <taxon>Gammaproteobacteria</taxon>
        <taxon>Cellvibrionales</taxon>
        <taxon>Halieaceae</taxon>
        <taxon>Candidatus Litorirhabdus</taxon>
    </lineage>
</organism>
<dbReference type="EMBL" id="SHNN01000005">
    <property type="protein sequence ID" value="MCX2982943.1"/>
    <property type="molecule type" value="Genomic_DNA"/>
</dbReference>
<dbReference type="SUPFAM" id="SSF53383">
    <property type="entry name" value="PLP-dependent transferases"/>
    <property type="match status" value="1"/>
</dbReference>
<comment type="cofactor">
    <cofactor evidence="1 6">
        <name>pyridoxal 5'-phosphate</name>
        <dbReference type="ChEBI" id="CHEBI:597326"/>
    </cofactor>
</comment>
<evidence type="ECO:0000256" key="5">
    <source>
        <dbReference type="ARBA" id="ARBA00022898"/>
    </source>
</evidence>
<keyword evidence="3 6" id="KW-0032">Aminotransferase</keyword>
<dbReference type="InterPro" id="IPR015424">
    <property type="entry name" value="PyrdxlP-dep_Trfase"/>
</dbReference>
<feature type="domain" description="Aminotransferase class I/classII large" evidence="7">
    <location>
        <begin position="37"/>
        <end position="376"/>
    </location>
</feature>
<dbReference type="EC" id="2.6.1.-" evidence="6"/>
<comment type="similarity">
    <text evidence="2 6">Belongs to the class-I pyridoxal-phosphate-dependent aminotransferase family.</text>
</comment>
<evidence type="ECO:0000313" key="9">
    <source>
        <dbReference type="Proteomes" id="UP001143362"/>
    </source>
</evidence>
<dbReference type="Gene3D" id="3.40.640.10">
    <property type="entry name" value="Type I PLP-dependent aspartate aminotransferase-like (Major domain)"/>
    <property type="match status" value="1"/>
</dbReference>
<keyword evidence="9" id="KW-1185">Reference proteome</keyword>
<dbReference type="Proteomes" id="UP001143362">
    <property type="component" value="Unassembled WGS sequence"/>
</dbReference>
<dbReference type="Gene3D" id="3.90.1150.10">
    <property type="entry name" value="Aspartate Aminotransferase, domain 1"/>
    <property type="match status" value="1"/>
</dbReference>
<dbReference type="InterPro" id="IPR004839">
    <property type="entry name" value="Aminotransferase_I/II_large"/>
</dbReference>
<sequence length="427" mass="47063">MNPMLQRLQQNLRDTQHSETLLVNQIANQRAAEDKPIFRFGFGQSPFPVPEHVVAALRVAAHRKEYLDVQGLPELRSTVAKFHSARQTQQWSSEQVVIGAGSKILLFCLLAAVQNADVALVAPGWVSYEPQARLAGHRVYHLQTELEQHWRVTPEMLEQFCSQRRDLERPLFLILNYPGNPDGLTYSGEQLAALANVLRKHGVMVISDEIYGLLHHRGQHVSIADYYPEGTMITSGLSKWCGAGGWRLGIAHIPVQLGADYMQRVIGVCSETFSCAPAPIQHAAVVAYTEDERLHQFLQQQRSILADTGQSCAQSLRQAGVAVHDPEGGFYLFPDFSAYRDKLAACGITSGAELTQTILEDTGVTLLPGSAFGMPESSLTARLAYVDFDGSQALANGNQYHSNMEEGIKRLCNWLQTRTPGVSVASG</sequence>
<dbReference type="PANTHER" id="PTHR46383:SF1">
    <property type="entry name" value="ASPARTATE AMINOTRANSFERASE"/>
    <property type="match status" value="1"/>
</dbReference>
<dbReference type="InterPro" id="IPR004838">
    <property type="entry name" value="NHTrfase_class1_PyrdxlP-BS"/>
</dbReference>
<evidence type="ECO:0000256" key="3">
    <source>
        <dbReference type="ARBA" id="ARBA00022576"/>
    </source>
</evidence>
<dbReference type="GO" id="GO:0008483">
    <property type="term" value="F:transaminase activity"/>
    <property type="evidence" value="ECO:0007669"/>
    <property type="project" value="UniProtKB-KW"/>
</dbReference>
<keyword evidence="4 6" id="KW-0808">Transferase</keyword>
<evidence type="ECO:0000256" key="6">
    <source>
        <dbReference type="RuleBase" id="RU000481"/>
    </source>
</evidence>
<keyword evidence="5" id="KW-0663">Pyridoxal phosphate</keyword>
<evidence type="ECO:0000256" key="2">
    <source>
        <dbReference type="ARBA" id="ARBA00007441"/>
    </source>
</evidence>
<dbReference type="InterPro" id="IPR015421">
    <property type="entry name" value="PyrdxlP-dep_Trfase_major"/>
</dbReference>
<dbReference type="PANTHER" id="PTHR46383">
    <property type="entry name" value="ASPARTATE AMINOTRANSFERASE"/>
    <property type="match status" value="1"/>
</dbReference>
<proteinExistence type="inferred from homology"/>
<evidence type="ECO:0000256" key="4">
    <source>
        <dbReference type="ARBA" id="ARBA00022679"/>
    </source>
</evidence>
<dbReference type="InterPro" id="IPR050596">
    <property type="entry name" value="AspAT/PAT-like"/>
</dbReference>
<protein>
    <recommendedName>
        <fullName evidence="6">Aminotransferase</fullName>
        <ecNumber evidence="6">2.6.1.-</ecNumber>
    </recommendedName>
</protein>
<evidence type="ECO:0000313" key="8">
    <source>
        <dbReference type="EMBL" id="MCX2982943.1"/>
    </source>
</evidence>
<dbReference type="PROSITE" id="PS00105">
    <property type="entry name" value="AA_TRANSFER_CLASS_1"/>
    <property type="match status" value="1"/>
</dbReference>
<evidence type="ECO:0000259" key="7">
    <source>
        <dbReference type="Pfam" id="PF00155"/>
    </source>
</evidence>
<dbReference type="InterPro" id="IPR015422">
    <property type="entry name" value="PyrdxlP-dep_Trfase_small"/>
</dbReference>
<accession>A0ABT3TKV5</accession>
<name>A0ABT3TKV5_9GAMM</name>
<dbReference type="Pfam" id="PF00155">
    <property type="entry name" value="Aminotran_1_2"/>
    <property type="match status" value="1"/>
</dbReference>
<gene>
    <name evidence="8" type="ORF">EYC98_18935</name>
</gene>